<feature type="domain" description="Helicase ATP-binding" evidence="2">
    <location>
        <begin position="19"/>
        <end position="112"/>
    </location>
</feature>
<dbReference type="Gene3D" id="3.40.50.300">
    <property type="entry name" value="P-loop containing nucleotide triphosphate hydrolases"/>
    <property type="match status" value="1"/>
</dbReference>
<evidence type="ECO:0000313" key="3">
    <source>
        <dbReference type="EMBL" id="GAG84343.1"/>
    </source>
</evidence>
<dbReference type="InterPro" id="IPR051268">
    <property type="entry name" value="Type-I_R_enzyme_R_subunit"/>
</dbReference>
<dbReference type="GO" id="GO:0009307">
    <property type="term" value="P:DNA restriction-modification system"/>
    <property type="evidence" value="ECO:0007669"/>
    <property type="project" value="UniProtKB-KW"/>
</dbReference>
<dbReference type="InterPro" id="IPR040980">
    <property type="entry name" value="SWI2_SNF2"/>
</dbReference>
<dbReference type="SUPFAM" id="SSF52540">
    <property type="entry name" value="P-loop containing nucleoside triphosphate hydrolases"/>
    <property type="match status" value="1"/>
</dbReference>
<keyword evidence="1" id="KW-0680">Restriction system</keyword>
<dbReference type="AlphaFoldDB" id="X1BJT2"/>
<feature type="non-terminal residue" evidence="3">
    <location>
        <position position="112"/>
    </location>
</feature>
<name>X1BJT2_9ZZZZ</name>
<dbReference type="PANTHER" id="PTHR30195:SF15">
    <property type="entry name" value="TYPE I RESTRICTION ENZYME HINDI ENDONUCLEASE SUBUNIT"/>
    <property type="match status" value="1"/>
</dbReference>
<evidence type="ECO:0000256" key="1">
    <source>
        <dbReference type="ARBA" id="ARBA00022747"/>
    </source>
</evidence>
<sequence>MLRYVFGNFLDSLLPFQEVLEDQMLKNLASLGLANVEHATSIKRLNKLLRDDYRGIIVTTIHKFRDMPANLNERENIYVLIDEAHRTTGGDLGNFLMAGIPNASYIGFTGTP</sequence>
<organism evidence="3">
    <name type="scientific">marine sediment metagenome</name>
    <dbReference type="NCBI Taxonomy" id="412755"/>
    <lineage>
        <taxon>unclassified sequences</taxon>
        <taxon>metagenomes</taxon>
        <taxon>ecological metagenomes</taxon>
    </lineage>
</organism>
<evidence type="ECO:0000259" key="2">
    <source>
        <dbReference type="PROSITE" id="PS51192"/>
    </source>
</evidence>
<dbReference type="InterPro" id="IPR027417">
    <property type="entry name" value="P-loop_NTPase"/>
</dbReference>
<dbReference type="InterPro" id="IPR014001">
    <property type="entry name" value="Helicase_ATP-bd"/>
</dbReference>
<dbReference type="PANTHER" id="PTHR30195">
    <property type="entry name" value="TYPE I SITE-SPECIFIC DEOXYRIBONUCLEASE PROTEIN SUBUNIT M AND R"/>
    <property type="match status" value="1"/>
</dbReference>
<proteinExistence type="predicted"/>
<accession>X1BJT2</accession>
<dbReference type="Pfam" id="PF18766">
    <property type="entry name" value="SWI2_SNF2"/>
    <property type="match status" value="1"/>
</dbReference>
<dbReference type="PROSITE" id="PS51192">
    <property type="entry name" value="HELICASE_ATP_BIND_1"/>
    <property type="match status" value="1"/>
</dbReference>
<comment type="caution">
    <text evidence="3">The sequence shown here is derived from an EMBL/GenBank/DDBJ whole genome shotgun (WGS) entry which is preliminary data.</text>
</comment>
<dbReference type="EMBL" id="BART01010044">
    <property type="protein sequence ID" value="GAG84343.1"/>
    <property type="molecule type" value="Genomic_DNA"/>
</dbReference>
<gene>
    <name evidence="3" type="ORF">S01H4_22030</name>
</gene>
<protein>
    <recommendedName>
        <fullName evidence="2">Helicase ATP-binding domain-containing protein</fullName>
    </recommendedName>
</protein>
<reference evidence="3" key="1">
    <citation type="journal article" date="2014" name="Front. Microbiol.">
        <title>High frequency of phylogenetically diverse reductive dehalogenase-homologous genes in deep subseafloor sedimentary metagenomes.</title>
        <authorList>
            <person name="Kawai M."/>
            <person name="Futagami T."/>
            <person name="Toyoda A."/>
            <person name="Takaki Y."/>
            <person name="Nishi S."/>
            <person name="Hori S."/>
            <person name="Arai W."/>
            <person name="Tsubouchi T."/>
            <person name="Morono Y."/>
            <person name="Uchiyama I."/>
            <person name="Ito T."/>
            <person name="Fujiyama A."/>
            <person name="Inagaki F."/>
            <person name="Takami H."/>
        </authorList>
    </citation>
    <scope>NUCLEOTIDE SEQUENCE</scope>
    <source>
        <strain evidence="3">Expedition CK06-06</strain>
    </source>
</reference>